<protein>
    <recommendedName>
        <fullName evidence="3">Phosphohexomutase</fullName>
    </recommendedName>
    <alternativeName>
        <fullName evidence="4">Phosphomannose isomerase</fullName>
    </alternativeName>
</protein>
<keyword evidence="1 5" id="KW-0479">Metal-binding</keyword>
<dbReference type="InterPro" id="IPR014710">
    <property type="entry name" value="RmlC-like_jellyroll"/>
</dbReference>
<dbReference type="EMBL" id="CP048222">
    <property type="protein sequence ID" value="QHT67819.1"/>
    <property type="molecule type" value="Genomic_DNA"/>
</dbReference>
<evidence type="ECO:0000256" key="2">
    <source>
        <dbReference type="ARBA" id="ARBA00022833"/>
    </source>
</evidence>
<gene>
    <name evidence="9" type="ORF">GXP67_14820</name>
</gene>
<dbReference type="RefSeq" id="WP_162443841.1">
    <property type="nucleotide sequence ID" value="NZ_CP048222.1"/>
</dbReference>
<dbReference type="Pfam" id="PF20511">
    <property type="entry name" value="PMI_typeI_cat"/>
    <property type="match status" value="1"/>
</dbReference>
<evidence type="ECO:0000259" key="8">
    <source>
        <dbReference type="Pfam" id="PF21621"/>
    </source>
</evidence>
<evidence type="ECO:0000256" key="5">
    <source>
        <dbReference type="PIRSR" id="PIRSR036894-1"/>
    </source>
</evidence>
<dbReference type="InterPro" id="IPR011051">
    <property type="entry name" value="RmlC_Cupin_sf"/>
</dbReference>
<keyword evidence="10" id="KW-1185">Reference proteome</keyword>
<evidence type="ECO:0000256" key="4">
    <source>
        <dbReference type="ARBA" id="ARBA00030762"/>
    </source>
</evidence>
<dbReference type="CDD" id="cd07010">
    <property type="entry name" value="cupin_PMI_type_I_N_bac"/>
    <property type="match status" value="1"/>
</dbReference>
<dbReference type="InterPro" id="IPR051804">
    <property type="entry name" value="Carb_Metab_Reg_Kinase/Isom"/>
</dbReference>
<proteinExistence type="predicted"/>
<dbReference type="SUPFAM" id="SSF51182">
    <property type="entry name" value="RmlC-like cupins"/>
    <property type="match status" value="1"/>
</dbReference>
<comment type="cofactor">
    <cofactor evidence="5">
        <name>Zn(2+)</name>
        <dbReference type="ChEBI" id="CHEBI:29105"/>
    </cofactor>
    <text evidence="5">Binds 1 zinc ion per subunit.</text>
</comment>
<name>A0A6C0GIN4_9BACT</name>
<evidence type="ECO:0000256" key="1">
    <source>
        <dbReference type="ARBA" id="ARBA00022723"/>
    </source>
</evidence>
<feature type="binding site" evidence="5">
    <location>
        <position position="125"/>
    </location>
    <ligand>
        <name>Zn(2+)</name>
        <dbReference type="ChEBI" id="CHEBI:29105"/>
    </ligand>
</feature>
<evidence type="ECO:0000313" key="9">
    <source>
        <dbReference type="EMBL" id="QHT67819.1"/>
    </source>
</evidence>
<dbReference type="PANTHER" id="PTHR42742">
    <property type="entry name" value="TRANSCRIPTIONAL REPRESSOR MPRA"/>
    <property type="match status" value="1"/>
</dbReference>
<evidence type="ECO:0000259" key="7">
    <source>
        <dbReference type="Pfam" id="PF20511"/>
    </source>
</evidence>
<dbReference type="GO" id="GO:0005975">
    <property type="term" value="P:carbohydrate metabolic process"/>
    <property type="evidence" value="ECO:0007669"/>
    <property type="project" value="InterPro"/>
</dbReference>
<dbReference type="InterPro" id="IPR049071">
    <property type="entry name" value="MPI_cupin_dom"/>
</dbReference>
<feature type="domain" description="Mannose-6-phosphate isomerase cupin" evidence="8">
    <location>
        <begin position="252"/>
        <end position="315"/>
    </location>
</feature>
<organism evidence="9 10">
    <name type="scientific">Rhodocytophaga rosea</name>
    <dbReference type="NCBI Taxonomy" id="2704465"/>
    <lineage>
        <taxon>Bacteria</taxon>
        <taxon>Pseudomonadati</taxon>
        <taxon>Bacteroidota</taxon>
        <taxon>Cytophagia</taxon>
        <taxon>Cytophagales</taxon>
        <taxon>Rhodocytophagaceae</taxon>
        <taxon>Rhodocytophaga</taxon>
    </lineage>
</organism>
<keyword evidence="2 5" id="KW-0862">Zinc</keyword>
<keyword evidence="9" id="KW-0413">Isomerase</keyword>
<dbReference type="Pfam" id="PF21621">
    <property type="entry name" value="MPI_cupin_dom"/>
    <property type="match status" value="1"/>
</dbReference>
<evidence type="ECO:0000256" key="6">
    <source>
        <dbReference type="PIRSR" id="PIRSR036894-2"/>
    </source>
</evidence>
<dbReference type="GO" id="GO:0008270">
    <property type="term" value="F:zinc ion binding"/>
    <property type="evidence" value="ECO:0007669"/>
    <property type="project" value="InterPro"/>
</dbReference>
<reference evidence="9 10" key="1">
    <citation type="submission" date="2020-01" db="EMBL/GenBank/DDBJ databases">
        <authorList>
            <person name="Kim M.K."/>
        </authorList>
    </citation>
    <scope>NUCLEOTIDE SEQUENCE [LARGE SCALE GENOMIC DNA]</scope>
    <source>
        <strain evidence="9 10">172606-1</strain>
    </source>
</reference>
<feature type="active site" evidence="6">
    <location>
        <position position="203"/>
    </location>
</feature>
<dbReference type="InterPro" id="IPR014628">
    <property type="entry name" value="Man6P_isomerase_Firm_short"/>
</dbReference>
<feature type="binding site" evidence="5">
    <location>
        <position position="108"/>
    </location>
    <ligand>
        <name>Zn(2+)</name>
        <dbReference type="ChEBI" id="CHEBI:29105"/>
    </ligand>
</feature>
<evidence type="ECO:0000313" key="10">
    <source>
        <dbReference type="Proteomes" id="UP000480178"/>
    </source>
</evidence>
<dbReference type="Gene3D" id="2.60.120.10">
    <property type="entry name" value="Jelly Rolls"/>
    <property type="match status" value="2"/>
</dbReference>
<accession>A0A6C0GIN4</accession>
<dbReference type="KEGG" id="rhoz:GXP67_14820"/>
<dbReference type="Proteomes" id="UP000480178">
    <property type="component" value="Chromosome"/>
</dbReference>
<dbReference type="PANTHER" id="PTHR42742:SF3">
    <property type="entry name" value="FRUCTOKINASE"/>
    <property type="match status" value="1"/>
</dbReference>
<dbReference type="AlphaFoldDB" id="A0A6C0GIN4"/>
<dbReference type="InterPro" id="IPR046457">
    <property type="entry name" value="PMI_typeI_cat"/>
</dbReference>
<feature type="domain" description="Phosphomannose isomerase type I catalytic" evidence="7">
    <location>
        <begin position="13"/>
        <end position="119"/>
    </location>
</feature>
<evidence type="ECO:0000256" key="3">
    <source>
        <dbReference type="ARBA" id="ARBA00029741"/>
    </source>
</evidence>
<feature type="binding site" evidence="5">
    <location>
        <position position="183"/>
    </location>
    <ligand>
        <name>Zn(2+)</name>
        <dbReference type="ChEBI" id="CHEBI:29105"/>
    </ligand>
</feature>
<sequence>MAEKNALYPLKFYPIIKERIWGGNKLQTVLGKEIPADSPSGESWEISGVENDVSVVKDGTLDGKNLTQLIDTFKGDLVGNKVYKQFGNQLPLLIKFLDAQEDLSIQVHPHDELAKERHNSFGKTEMWYVIQADEGSSVRSGFNRQIDKDIYLKHLEERKLDDILNIVPVQPDDVIFLPAGRVHSIGKGLLIAEIQQTSDITYRVYDFDRKDKYGKTRELHTEQAVDAIDYNYYADIKSTYSKQLNGVSALASCQYFATNLLYFDKALNRDYSAIDSFIVLMAMEGSTTLQYDGRKTTLVKGESILLPAAIKHIELIPSDTAKLLESYVP</sequence>
<dbReference type="PIRSF" id="PIRSF036894">
    <property type="entry name" value="PMI_Firm_short"/>
    <property type="match status" value="1"/>
</dbReference>
<dbReference type="GO" id="GO:0004476">
    <property type="term" value="F:mannose-6-phosphate isomerase activity"/>
    <property type="evidence" value="ECO:0007669"/>
    <property type="project" value="InterPro"/>
</dbReference>